<dbReference type="Proteomes" id="UP000015106">
    <property type="component" value="Chromosome 2"/>
</dbReference>
<reference evidence="2" key="1">
    <citation type="journal article" date="2013" name="Nature">
        <title>Draft genome of the wheat A-genome progenitor Triticum urartu.</title>
        <authorList>
            <person name="Ling H.Q."/>
            <person name="Zhao S."/>
            <person name="Liu D."/>
            <person name="Wang J."/>
            <person name="Sun H."/>
            <person name="Zhang C."/>
            <person name="Fan H."/>
            <person name="Li D."/>
            <person name="Dong L."/>
            <person name="Tao Y."/>
            <person name="Gao C."/>
            <person name="Wu H."/>
            <person name="Li Y."/>
            <person name="Cui Y."/>
            <person name="Guo X."/>
            <person name="Zheng S."/>
            <person name="Wang B."/>
            <person name="Yu K."/>
            <person name="Liang Q."/>
            <person name="Yang W."/>
            <person name="Lou X."/>
            <person name="Chen J."/>
            <person name="Feng M."/>
            <person name="Jian J."/>
            <person name="Zhang X."/>
            <person name="Luo G."/>
            <person name="Jiang Y."/>
            <person name="Liu J."/>
            <person name="Wang Z."/>
            <person name="Sha Y."/>
            <person name="Zhang B."/>
            <person name="Wu H."/>
            <person name="Tang D."/>
            <person name="Shen Q."/>
            <person name="Xue P."/>
            <person name="Zou S."/>
            <person name="Wang X."/>
            <person name="Liu X."/>
            <person name="Wang F."/>
            <person name="Yang Y."/>
            <person name="An X."/>
            <person name="Dong Z."/>
            <person name="Zhang K."/>
            <person name="Zhang X."/>
            <person name="Luo M.C."/>
            <person name="Dvorak J."/>
            <person name="Tong Y."/>
            <person name="Wang J."/>
            <person name="Yang H."/>
            <person name="Li Z."/>
            <person name="Wang D."/>
            <person name="Zhang A."/>
            <person name="Wang J."/>
        </authorList>
    </citation>
    <scope>NUCLEOTIDE SEQUENCE</scope>
    <source>
        <strain evidence="2">cv. G1812</strain>
    </source>
</reference>
<dbReference type="AlphaFoldDB" id="A0A8R7TPG8"/>
<organism evidence="1 2">
    <name type="scientific">Triticum urartu</name>
    <name type="common">Red wild einkorn</name>
    <name type="synonym">Crithodium urartu</name>
    <dbReference type="NCBI Taxonomy" id="4572"/>
    <lineage>
        <taxon>Eukaryota</taxon>
        <taxon>Viridiplantae</taxon>
        <taxon>Streptophyta</taxon>
        <taxon>Embryophyta</taxon>
        <taxon>Tracheophyta</taxon>
        <taxon>Spermatophyta</taxon>
        <taxon>Magnoliopsida</taxon>
        <taxon>Liliopsida</taxon>
        <taxon>Poales</taxon>
        <taxon>Poaceae</taxon>
        <taxon>BOP clade</taxon>
        <taxon>Pooideae</taxon>
        <taxon>Triticodae</taxon>
        <taxon>Triticeae</taxon>
        <taxon>Triticinae</taxon>
        <taxon>Triticum</taxon>
    </lineage>
</organism>
<evidence type="ECO:0000313" key="2">
    <source>
        <dbReference type="Proteomes" id="UP000015106"/>
    </source>
</evidence>
<dbReference type="EnsemblPlants" id="TuG1812G0200006023.01.T01">
    <property type="protein sequence ID" value="TuG1812G0200006023.01.T01"/>
    <property type="gene ID" value="TuG1812G0200006023.01"/>
</dbReference>
<keyword evidence="2" id="KW-1185">Reference proteome</keyword>
<evidence type="ECO:0000313" key="1">
    <source>
        <dbReference type="EnsemblPlants" id="TuG1812G0200006023.01.T01"/>
    </source>
</evidence>
<proteinExistence type="predicted"/>
<accession>A0A8R7TPG8</accession>
<reference evidence="1" key="2">
    <citation type="submission" date="2018-03" db="EMBL/GenBank/DDBJ databases">
        <title>The Triticum urartu genome reveals the dynamic nature of wheat genome evolution.</title>
        <authorList>
            <person name="Ling H."/>
            <person name="Ma B."/>
            <person name="Shi X."/>
            <person name="Liu H."/>
            <person name="Dong L."/>
            <person name="Sun H."/>
            <person name="Cao Y."/>
            <person name="Gao Q."/>
            <person name="Zheng S."/>
            <person name="Li Y."/>
            <person name="Yu Y."/>
            <person name="Du H."/>
            <person name="Qi M."/>
            <person name="Li Y."/>
            <person name="Yu H."/>
            <person name="Cui Y."/>
            <person name="Wang N."/>
            <person name="Chen C."/>
            <person name="Wu H."/>
            <person name="Zhao Y."/>
            <person name="Zhang J."/>
            <person name="Li Y."/>
            <person name="Zhou W."/>
            <person name="Zhang B."/>
            <person name="Hu W."/>
            <person name="Eijk M."/>
            <person name="Tang J."/>
            <person name="Witsenboer H."/>
            <person name="Zhao S."/>
            <person name="Li Z."/>
            <person name="Zhang A."/>
            <person name="Wang D."/>
            <person name="Liang C."/>
        </authorList>
    </citation>
    <scope>NUCLEOTIDE SEQUENCE [LARGE SCALE GENOMIC DNA]</scope>
    <source>
        <strain evidence="1">cv. G1812</strain>
    </source>
</reference>
<sequence>MLRVLSKSLSTVARAGPATSDSLLSGHRAAAGEILPGPVPTHGLLTPRRGMATGRIEQMIAYGDVDLRDKGMMIAEDYYKLNKKKVIYHTPNKLVTGQKGALFPTVHDDTAFTFHSATGLVVQNHLNHVSVSK</sequence>
<protein>
    <submittedName>
        <fullName evidence="1">Uncharacterized protein</fullName>
    </submittedName>
</protein>
<dbReference type="Gramene" id="TuG1812G0200006023.01.T01">
    <property type="protein sequence ID" value="TuG1812G0200006023.01.T01"/>
    <property type="gene ID" value="TuG1812G0200006023.01"/>
</dbReference>
<name>A0A8R7TPG8_TRIUA</name>
<reference evidence="1" key="3">
    <citation type="submission" date="2022-06" db="UniProtKB">
        <authorList>
            <consortium name="EnsemblPlants"/>
        </authorList>
    </citation>
    <scope>IDENTIFICATION</scope>
</reference>